<dbReference type="OrthoDB" id="7283650at2"/>
<dbReference type="InterPro" id="IPR012899">
    <property type="entry name" value="LTXXQ"/>
</dbReference>
<keyword evidence="2" id="KW-0732">Signal</keyword>
<feature type="signal peptide" evidence="2">
    <location>
        <begin position="1"/>
        <end position="25"/>
    </location>
</feature>
<protein>
    <submittedName>
        <fullName evidence="3">LTXXQ motif family protein</fullName>
    </submittedName>
</protein>
<dbReference type="Proteomes" id="UP000294664">
    <property type="component" value="Unassembled WGS sequence"/>
</dbReference>
<evidence type="ECO:0000256" key="1">
    <source>
        <dbReference type="SAM" id="MobiDB-lite"/>
    </source>
</evidence>
<gene>
    <name evidence="3" type="ORF">EDC64_11698</name>
</gene>
<name>A0A4R3LQL8_9HYPH</name>
<sequence>MTTFRNLMTAGALGAALIASMSVHAEDAHHPAAAPLPAPQSAAPMPLPSAAPPAQDPQQGGMGSGMMGMMGGTGMMGQMMAPARIEGRIAFLRAELGITAAQQPLWYAFAEALRSNARGMTGMMSAMQEQMMSGQGATAATLPKRIEAHERMLAARLEALRKVRTALDPLYSSLDDAQKRTADQLLMPMPMGLM</sequence>
<proteinExistence type="predicted"/>
<dbReference type="Pfam" id="PF07813">
    <property type="entry name" value="LTXXQ"/>
    <property type="match status" value="1"/>
</dbReference>
<comment type="caution">
    <text evidence="3">The sequence shown here is derived from an EMBL/GenBank/DDBJ whole genome shotgun (WGS) entry which is preliminary data.</text>
</comment>
<dbReference type="RefSeq" id="WP_132034838.1">
    <property type="nucleotide sequence ID" value="NZ_SMAI01000016.1"/>
</dbReference>
<feature type="compositionally biased region" description="Low complexity" evidence="1">
    <location>
        <begin position="31"/>
        <end position="44"/>
    </location>
</feature>
<dbReference type="EMBL" id="SMAI01000016">
    <property type="protein sequence ID" value="TCT01899.1"/>
    <property type="molecule type" value="Genomic_DNA"/>
</dbReference>
<reference evidence="3 4" key="1">
    <citation type="submission" date="2019-03" db="EMBL/GenBank/DDBJ databases">
        <title>Genomic Encyclopedia of Type Strains, Phase IV (KMG-IV): sequencing the most valuable type-strain genomes for metagenomic binning, comparative biology and taxonomic classification.</title>
        <authorList>
            <person name="Goeker M."/>
        </authorList>
    </citation>
    <scope>NUCLEOTIDE SEQUENCE [LARGE SCALE GENOMIC DNA]</scope>
    <source>
        <strain evidence="3 4">DSM 9035</strain>
    </source>
</reference>
<evidence type="ECO:0000313" key="4">
    <source>
        <dbReference type="Proteomes" id="UP000294664"/>
    </source>
</evidence>
<feature type="compositionally biased region" description="Pro residues" evidence="1">
    <location>
        <begin position="45"/>
        <end position="55"/>
    </location>
</feature>
<feature type="chain" id="PRO_5020600830" evidence="2">
    <location>
        <begin position="26"/>
        <end position="194"/>
    </location>
</feature>
<dbReference type="GO" id="GO:0042597">
    <property type="term" value="C:periplasmic space"/>
    <property type="evidence" value="ECO:0007669"/>
    <property type="project" value="InterPro"/>
</dbReference>
<accession>A0A4R3LQL8</accession>
<dbReference type="AlphaFoldDB" id="A0A4R3LQL8"/>
<evidence type="ECO:0000313" key="3">
    <source>
        <dbReference type="EMBL" id="TCT01899.1"/>
    </source>
</evidence>
<organism evidence="3 4">
    <name type="scientific">Aquabacter spiritensis</name>
    <dbReference type="NCBI Taxonomy" id="933073"/>
    <lineage>
        <taxon>Bacteria</taxon>
        <taxon>Pseudomonadati</taxon>
        <taxon>Pseudomonadota</taxon>
        <taxon>Alphaproteobacteria</taxon>
        <taxon>Hyphomicrobiales</taxon>
        <taxon>Xanthobacteraceae</taxon>
        <taxon>Aquabacter</taxon>
    </lineage>
</organism>
<feature type="region of interest" description="Disordered" evidence="1">
    <location>
        <begin position="30"/>
        <end position="68"/>
    </location>
</feature>
<keyword evidence="4" id="KW-1185">Reference proteome</keyword>
<evidence type="ECO:0000256" key="2">
    <source>
        <dbReference type="SAM" id="SignalP"/>
    </source>
</evidence>